<evidence type="ECO:0000313" key="2">
    <source>
        <dbReference type="Proteomes" id="UP000700059"/>
    </source>
</evidence>
<organism evidence="1 2">
    <name type="scientific">Helicobacter turcicus</name>
    <dbReference type="NCBI Taxonomy" id="2867412"/>
    <lineage>
        <taxon>Bacteria</taxon>
        <taxon>Pseudomonadati</taxon>
        <taxon>Campylobacterota</taxon>
        <taxon>Epsilonproteobacteria</taxon>
        <taxon>Campylobacterales</taxon>
        <taxon>Helicobacteraceae</taxon>
        <taxon>Helicobacter</taxon>
    </lineage>
</organism>
<dbReference type="Proteomes" id="UP000700059">
    <property type="component" value="Unassembled WGS sequence"/>
</dbReference>
<evidence type="ECO:0000313" key="1">
    <source>
        <dbReference type="EMBL" id="MBX7490130.1"/>
    </source>
</evidence>
<keyword evidence="2" id="KW-1185">Reference proteome</keyword>
<accession>A0ABS7JL54</accession>
<proteinExistence type="predicted"/>
<name>A0ABS7JL54_9HELI</name>
<dbReference type="EMBL" id="JAIGYQ010000001">
    <property type="protein sequence ID" value="MBX7490130.1"/>
    <property type="molecule type" value="Genomic_DNA"/>
</dbReference>
<sequence length="90" mass="10663">MKLPFILAVIALRHKREAKFYARIIQEKPHLKLPPLESYEDYKKAIQEKQTFSYRLGSAFIEADSLNFLQWLKTYKKNLAFNFLINLSAI</sequence>
<reference evidence="1 2" key="1">
    <citation type="submission" date="2021-08" db="EMBL/GenBank/DDBJ databases">
        <title>Helicobacter spp. isolated from feces of Anatolian Ground Squirrel (Spermophilus xanthoprymnus) in Turkey.</title>
        <authorList>
            <person name="Aydin F."/>
            <person name="Abay S."/>
            <person name="Kayman T."/>
            <person name="Karakaya E."/>
            <person name="Saticioglu I.B."/>
        </authorList>
    </citation>
    <scope>NUCLEOTIDE SEQUENCE [LARGE SCALE GENOMIC DNA]</scope>
    <source>
        <strain evidence="1 2">Faydin-H70</strain>
    </source>
</reference>
<comment type="caution">
    <text evidence="1">The sequence shown here is derived from an EMBL/GenBank/DDBJ whole genome shotgun (WGS) entry which is preliminary data.</text>
</comment>
<dbReference type="RefSeq" id="WP_221561788.1">
    <property type="nucleotide sequence ID" value="NZ_JAIGYQ010000001.1"/>
</dbReference>
<protein>
    <submittedName>
        <fullName evidence="1">Uncharacterized protein</fullName>
    </submittedName>
</protein>
<gene>
    <name evidence="1" type="ORF">K4G57_01375</name>
</gene>